<dbReference type="GO" id="GO:0006637">
    <property type="term" value="P:acyl-CoA metabolic process"/>
    <property type="evidence" value="ECO:0007669"/>
    <property type="project" value="UniProtKB-ARBA"/>
</dbReference>
<comment type="caution">
    <text evidence="9">The sequence shown here is derived from an EMBL/GenBank/DDBJ whole genome shotgun (WGS) entry which is preliminary data.</text>
</comment>
<dbReference type="Pfam" id="PF00293">
    <property type="entry name" value="NUDIX"/>
    <property type="match status" value="1"/>
</dbReference>
<dbReference type="PANTHER" id="PTHR12992">
    <property type="entry name" value="NUDIX HYDROLASE"/>
    <property type="match status" value="1"/>
</dbReference>
<evidence type="ECO:0000313" key="9">
    <source>
        <dbReference type="EMBL" id="KAK6943175.1"/>
    </source>
</evidence>
<accession>A0AAN8VZF0</accession>
<comment type="cofactor">
    <cofactor evidence="1">
        <name>Mn(2+)</name>
        <dbReference type="ChEBI" id="CHEBI:29035"/>
    </cofactor>
</comment>
<organism evidence="9 10">
    <name type="scientific">Dillenia turbinata</name>
    <dbReference type="NCBI Taxonomy" id="194707"/>
    <lineage>
        <taxon>Eukaryota</taxon>
        <taxon>Viridiplantae</taxon>
        <taxon>Streptophyta</taxon>
        <taxon>Embryophyta</taxon>
        <taxon>Tracheophyta</taxon>
        <taxon>Spermatophyta</taxon>
        <taxon>Magnoliopsida</taxon>
        <taxon>eudicotyledons</taxon>
        <taxon>Gunneridae</taxon>
        <taxon>Pentapetalae</taxon>
        <taxon>Dilleniales</taxon>
        <taxon>Dilleniaceae</taxon>
        <taxon>Dillenia</taxon>
    </lineage>
</organism>
<evidence type="ECO:0000259" key="8">
    <source>
        <dbReference type="PROSITE" id="PS51462"/>
    </source>
</evidence>
<keyword evidence="3" id="KW-0479">Metal-binding</keyword>
<name>A0AAN8VZF0_9MAGN</name>
<dbReference type="FunFam" id="3.90.79.10:FF:000036">
    <property type="entry name" value="Nudix hydrolase 11"/>
    <property type="match status" value="1"/>
</dbReference>
<dbReference type="GO" id="GO:0010945">
    <property type="term" value="F:coenzyme A diphosphatase activity"/>
    <property type="evidence" value="ECO:0007669"/>
    <property type="project" value="InterPro"/>
</dbReference>
<dbReference type="Gene3D" id="3.90.79.10">
    <property type="entry name" value="Nucleoside Triphosphate Pyrophosphohydrolase"/>
    <property type="match status" value="1"/>
</dbReference>
<evidence type="ECO:0000256" key="7">
    <source>
        <dbReference type="SAM" id="MobiDB-lite"/>
    </source>
</evidence>
<keyword evidence="6" id="KW-0464">Manganese</keyword>
<keyword evidence="10" id="KW-1185">Reference proteome</keyword>
<dbReference type="InterPro" id="IPR045121">
    <property type="entry name" value="CoAse"/>
</dbReference>
<evidence type="ECO:0000256" key="1">
    <source>
        <dbReference type="ARBA" id="ARBA00001936"/>
    </source>
</evidence>
<dbReference type="GO" id="GO:0015938">
    <property type="term" value="P:coenzyme A catabolic process"/>
    <property type="evidence" value="ECO:0007669"/>
    <property type="project" value="TreeGrafter"/>
</dbReference>
<protein>
    <submittedName>
        <fullName evidence="9">NUDIX hydrolase domain</fullName>
    </submittedName>
</protein>
<dbReference type="Proteomes" id="UP001370490">
    <property type="component" value="Unassembled WGS sequence"/>
</dbReference>
<feature type="domain" description="Nudix hydrolase" evidence="8">
    <location>
        <begin position="85"/>
        <end position="221"/>
    </location>
</feature>
<keyword evidence="5" id="KW-0460">Magnesium</keyword>
<sequence>MTNSHPYGMDMQGDSIWRNLTHRCAIQENWGSKMLQNVAKQLEVYKPWNMEEKLEESCHDIVSDAPNNAPVGLRDNSNSFDKSCARKAAVLICIFEGHEGELRVILTKRSTKLSSHPGDVALPGGKMEEGDADDTETALREASEEIGLDPSLIQVVAHLEPFFSKNQLRVVPVVGLLDNIGNFKPSINIDEVDAIFSVPLEMFLKLDYYRYEERECKGLKYVLHLFDFESDQGTFLIWGLTASILIKIASIIYQRPPSFKELPDFQQVQRYC</sequence>
<dbReference type="InterPro" id="IPR015797">
    <property type="entry name" value="NUDIX_hydrolase-like_dom_sf"/>
</dbReference>
<evidence type="ECO:0000256" key="5">
    <source>
        <dbReference type="ARBA" id="ARBA00022842"/>
    </source>
</evidence>
<dbReference type="EMBL" id="JBAMMX010000004">
    <property type="protein sequence ID" value="KAK6943175.1"/>
    <property type="molecule type" value="Genomic_DNA"/>
</dbReference>
<dbReference type="InterPro" id="IPR000086">
    <property type="entry name" value="NUDIX_hydrolase_dom"/>
</dbReference>
<evidence type="ECO:0000256" key="3">
    <source>
        <dbReference type="ARBA" id="ARBA00022723"/>
    </source>
</evidence>
<evidence type="ECO:0000256" key="2">
    <source>
        <dbReference type="ARBA" id="ARBA00001946"/>
    </source>
</evidence>
<dbReference type="PANTHER" id="PTHR12992:SF26">
    <property type="entry name" value="NUDIX HYDROLASE 15, MITOCHONDRIAL-LIKE"/>
    <property type="match status" value="1"/>
</dbReference>
<proteinExistence type="predicted"/>
<evidence type="ECO:0000256" key="4">
    <source>
        <dbReference type="ARBA" id="ARBA00022801"/>
    </source>
</evidence>
<dbReference type="SUPFAM" id="SSF55811">
    <property type="entry name" value="Nudix"/>
    <property type="match status" value="1"/>
</dbReference>
<dbReference type="AlphaFoldDB" id="A0AAN8VZF0"/>
<evidence type="ECO:0000256" key="6">
    <source>
        <dbReference type="ARBA" id="ARBA00023211"/>
    </source>
</evidence>
<reference evidence="9 10" key="1">
    <citation type="submission" date="2023-12" db="EMBL/GenBank/DDBJ databases">
        <title>A high-quality genome assembly for Dillenia turbinata (Dilleniales).</title>
        <authorList>
            <person name="Chanderbali A."/>
        </authorList>
    </citation>
    <scope>NUCLEOTIDE SEQUENCE [LARGE SCALE GENOMIC DNA]</scope>
    <source>
        <strain evidence="9">LSX21</strain>
        <tissue evidence="9">Leaf</tissue>
    </source>
</reference>
<dbReference type="GO" id="GO:0008893">
    <property type="term" value="F:guanosine-3',5'-bis(diphosphate) 3'-diphosphatase activity"/>
    <property type="evidence" value="ECO:0007669"/>
    <property type="project" value="UniProtKB-ARBA"/>
</dbReference>
<keyword evidence="4 9" id="KW-0378">Hydrolase</keyword>
<feature type="region of interest" description="Disordered" evidence="7">
    <location>
        <begin position="117"/>
        <end position="138"/>
    </location>
</feature>
<gene>
    <name evidence="9" type="ORF">RJ641_028552</name>
</gene>
<dbReference type="PROSITE" id="PS51462">
    <property type="entry name" value="NUDIX"/>
    <property type="match status" value="1"/>
</dbReference>
<dbReference type="GO" id="GO:0005737">
    <property type="term" value="C:cytoplasm"/>
    <property type="evidence" value="ECO:0007669"/>
    <property type="project" value="UniProtKB-ARBA"/>
</dbReference>
<dbReference type="CDD" id="cd03426">
    <property type="entry name" value="NUDIX_CoAse_Nudt7"/>
    <property type="match status" value="1"/>
</dbReference>
<evidence type="ECO:0000313" key="10">
    <source>
        <dbReference type="Proteomes" id="UP001370490"/>
    </source>
</evidence>
<dbReference type="GO" id="GO:0046872">
    <property type="term" value="F:metal ion binding"/>
    <property type="evidence" value="ECO:0007669"/>
    <property type="project" value="UniProtKB-KW"/>
</dbReference>
<comment type="cofactor">
    <cofactor evidence="2">
        <name>Mg(2+)</name>
        <dbReference type="ChEBI" id="CHEBI:18420"/>
    </cofactor>
</comment>
<dbReference type="GO" id="GO:0015937">
    <property type="term" value="P:coenzyme A biosynthetic process"/>
    <property type="evidence" value="ECO:0007669"/>
    <property type="project" value="UniProtKB-ARBA"/>
</dbReference>